<dbReference type="PANTHER" id="PTHR43133">
    <property type="entry name" value="RNA POLYMERASE ECF-TYPE SIGMA FACTO"/>
    <property type="match status" value="1"/>
</dbReference>
<dbReference type="Pfam" id="PF08281">
    <property type="entry name" value="Sigma70_r4_2"/>
    <property type="match status" value="1"/>
</dbReference>
<evidence type="ECO:0000259" key="8">
    <source>
        <dbReference type="Pfam" id="PF08281"/>
    </source>
</evidence>
<keyword evidence="2" id="KW-0805">Transcription regulation</keyword>
<dbReference type="InterPro" id="IPR013324">
    <property type="entry name" value="RNA_pol_sigma_r3/r4-like"/>
</dbReference>
<evidence type="ECO:0000313" key="10">
    <source>
        <dbReference type="Proteomes" id="UP000285023"/>
    </source>
</evidence>
<dbReference type="GO" id="GO:0003677">
    <property type="term" value="F:DNA binding"/>
    <property type="evidence" value="ECO:0007669"/>
    <property type="project" value="UniProtKB-KW"/>
</dbReference>
<protein>
    <submittedName>
        <fullName evidence="9">RNA polymerase sigma factor</fullName>
    </submittedName>
</protein>
<evidence type="ECO:0000256" key="3">
    <source>
        <dbReference type="ARBA" id="ARBA00023082"/>
    </source>
</evidence>
<reference evidence="9 10" key="1">
    <citation type="submission" date="2018-09" db="EMBL/GenBank/DDBJ databases">
        <title>Sphingomonas sp. DAC4.</title>
        <authorList>
            <person name="Seo T."/>
        </authorList>
    </citation>
    <scope>NUCLEOTIDE SEQUENCE [LARGE SCALE GENOMIC DNA]</scope>
    <source>
        <strain evidence="9 10">DAC4</strain>
    </source>
</reference>
<dbReference type="PANTHER" id="PTHR43133:SF8">
    <property type="entry name" value="RNA POLYMERASE SIGMA FACTOR HI_1459-RELATED"/>
    <property type="match status" value="1"/>
</dbReference>
<dbReference type="Gene3D" id="1.10.1740.10">
    <property type="match status" value="1"/>
</dbReference>
<evidence type="ECO:0000256" key="6">
    <source>
        <dbReference type="SAM" id="MobiDB-lite"/>
    </source>
</evidence>
<evidence type="ECO:0000256" key="4">
    <source>
        <dbReference type="ARBA" id="ARBA00023125"/>
    </source>
</evidence>
<keyword evidence="10" id="KW-1185">Reference proteome</keyword>
<dbReference type="InterPro" id="IPR014284">
    <property type="entry name" value="RNA_pol_sigma-70_dom"/>
</dbReference>
<dbReference type="RefSeq" id="WP_119531567.1">
    <property type="nucleotide sequence ID" value="NZ_QXTF01000001.1"/>
</dbReference>
<dbReference type="InterPro" id="IPR013325">
    <property type="entry name" value="RNA_pol_sigma_r2"/>
</dbReference>
<dbReference type="SUPFAM" id="SSF88946">
    <property type="entry name" value="Sigma2 domain of RNA polymerase sigma factors"/>
    <property type="match status" value="1"/>
</dbReference>
<dbReference type="Proteomes" id="UP000285023">
    <property type="component" value="Unassembled WGS sequence"/>
</dbReference>
<evidence type="ECO:0000259" key="7">
    <source>
        <dbReference type="Pfam" id="PF04542"/>
    </source>
</evidence>
<organism evidence="9 10">
    <name type="scientific">Sphingomonas edaphi</name>
    <dbReference type="NCBI Taxonomy" id="2315689"/>
    <lineage>
        <taxon>Bacteria</taxon>
        <taxon>Pseudomonadati</taxon>
        <taxon>Pseudomonadota</taxon>
        <taxon>Alphaproteobacteria</taxon>
        <taxon>Sphingomonadales</taxon>
        <taxon>Sphingomonadaceae</taxon>
        <taxon>Sphingomonas</taxon>
    </lineage>
</organism>
<dbReference type="OrthoDB" id="7447094at2"/>
<keyword evidence="3" id="KW-0731">Sigma factor</keyword>
<dbReference type="EMBL" id="QXTF01000001">
    <property type="protein sequence ID" value="RIX32027.1"/>
    <property type="molecule type" value="Genomic_DNA"/>
</dbReference>
<dbReference type="InterPro" id="IPR036388">
    <property type="entry name" value="WH-like_DNA-bd_sf"/>
</dbReference>
<evidence type="ECO:0000256" key="5">
    <source>
        <dbReference type="ARBA" id="ARBA00023163"/>
    </source>
</evidence>
<feature type="region of interest" description="Disordered" evidence="6">
    <location>
        <begin position="82"/>
        <end position="104"/>
    </location>
</feature>
<dbReference type="GO" id="GO:0016987">
    <property type="term" value="F:sigma factor activity"/>
    <property type="evidence" value="ECO:0007669"/>
    <property type="project" value="UniProtKB-KW"/>
</dbReference>
<dbReference type="Pfam" id="PF04542">
    <property type="entry name" value="Sigma70_r2"/>
    <property type="match status" value="1"/>
</dbReference>
<accession>A0A418Q2E7</accession>
<dbReference type="AlphaFoldDB" id="A0A418Q2E7"/>
<keyword evidence="4" id="KW-0238">DNA-binding</keyword>
<name>A0A418Q2E7_9SPHN</name>
<dbReference type="InterPro" id="IPR007627">
    <property type="entry name" value="RNA_pol_sigma70_r2"/>
</dbReference>
<sequence length="172" mass="19916">MTAAQGLQQLFAEHRDSLLRYLRAHGAGEGADDCIQELWLRIAEARVGPIANPRSYFFRMATNLMIDRRRAESMARRREREWTELVSSEGDDPRAQPDAERQTLSRQQLDIVEAAMRGLPSRALGIFRRHRLDGRSQREIAREMGLSPSTIESDLRVVYRQLLIIKERLDEE</sequence>
<feature type="domain" description="RNA polymerase sigma-70 region 2" evidence="7">
    <location>
        <begin position="10"/>
        <end position="72"/>
    </location>
</feature>
<comment type="caution">
    <text evidence="9">The sequence shown here is derived from an EMBL/GenBank/DDBJ whole genome shotgun (WGS) entry which is preliminary data.</text>
</comment>
<dbReference type="InterPro" id="IPR039425">
    <property type="entry name" value="RNA_pol_sigma-70-like"/>
</dbReference>
<proteinExistence type="inferred from homology"/>
<gene>
    <name evidence="9" type="ORF">D3M59_03330</name>
</gene>
<evidence type="ECO:0000256" key="1">
    <source>
        <dbReference type="ARBA" id="ARBA00010641"/>
    </source>
</evidence>
<evidence type="ECO:0000256" key="2">
    <source>
        <dbReference type="ARBA" id="ARBA00023015"/>
    </source>
</evidence>
<evidence type="ECO:0000313" key="9">
    <source>
        <dbReference type="EMBL" id="RIX32027.1"/>
    </source>
</evidence>
<dbReference type="Gene3D" id="1.10.10.10">
    <property type="entry name" value="Winged helix-like DNA-binding domain superfamily/Winged helix DNA-binding domain"/>
    <property type="match status" value="1"/>
</dbReference>
<feature type="compositionally biased region" description="Basic and acidic residues" evidence="6">
    <location>
        <begin position="91"/>
        <end position="103"/>
    </location>
</feature>
<dbReference type="SUPFAM" id="SSF88659">
    <property type="entry name" value="Sigma3 and sigma4 domains of RNA polymerase sigma factors"/>
    <property type="match status" value="1"/>
</dbReference>
<dbReference type="GO" id="GO:0006352">
    <property type="term" value="P:DNA-templated transcription initiation"/>
    <property type="evidence" value="ECO:0007669"/>
    <property type="project" value="InterPro"/>
</dbReference>
<keyword evidence="5" id="KW-0804">Transcription</keyword>
<feature type="domain" description="RNA polymerase sigma factor 70 region 4 type 2" evidence="8">
    <location>
        <begin position="110"/>
        <end position="156"/>
    </location>
</feature>
<comment type="similarity">
    <text evidence="1">Belongs to the sigma-70 factor family. ECF subfamily.</text>
</comment>
<dbReference type="NCBIfam" id="TIGR02937">
    <property type="entry name" value="sigma70-ECF"/>
    <property type="match status" value="1"/>
</dbReference>
<dbReference type="InterPro" id="IPR013249">
    <property type="entry name" value="RNA_pol_sigma70_r4_t2"/>
</dbReference>